<dbReference type="PANTHER" id="PTHR43808:SF9">
    <property type="entry name" value="BLL0789 PROTEIN"/>
    <property type="match status" value="1"/>
</dbReference>
<evidence type="ECO:0000256" key="1">
    <source>
        <dbReference type="ARBA" id="ARBA00022723"/>
    </source>
</evidence>
<evidence type="ECO:0000313" key="5">
    <source>
        <dbReference type="Proteomes" id="UP000220251"/>
    </source>
</evidence>
<keyword evidence="1" id="KW-0479">Metal-binding</keyword>
<gene>
    <name evidence="4" type="ORF">ELAC_1043</name>
</gene>
<dbReference type="InterPro" id="IPR002933">
    <property type="entry name" value="Peptidase_M20"/>
</dbReference>
<dbReference type="NCBIfam" id="NF005602">
    <property type="entry name" value="PRK07338.1"/>
    <property type="match status" value="1"/>
</dbReference>
<dbReference type="OrthoDB" id="9783294at2"/>
<dbReference type="Pfam" id="PF01546">
    <property type="entry name" value="Peptidase_M20"/>
    <property type="match status" value="1"/>
</dbReference>
<proteinExistence type="predicted"/>
<keyword evidence="5" id="KW-1185">Reference proteome</keyword>
<accession>A0A0H5DQM2</accession>
<dbReference type="GO" id="GO:0006508">
    <property type="term" value="P:proteolysis"/>
    <property type="evidence" value="ECO:0007669"/>
    <property type="project" value="UniProtKB-KW"/>
</dbReference>
<dbReference type="AlphaFoldDB" id="A0A0H5DQM2"/>
<dbReference type="EMBL" id="CWGJ01000012">
    <property type="protein sequence ID" value="CRX38388.1"/>
    <property type="molecule type" value="Genomic_DNA"/>
</dbReference>
<dbReference type="InterPro" id="IPR036264">
    <property type="entry name" value="Bact_exopeptidase_dim_dom"/>
</dbReference>
<evidence type="ECO:0000259" key="3">
    <source>
        <dbReference type="Pfam" id="PF07687"/>
    </source>
</evidence>
<keyword evidence="4" id="KW-0645">Protease</keyword>
<dbReference type="SUPFAM" id="SSF55031">
    <property type="entry name" value="Bacterial exopeptidase dimerisation domain"/>
    <property type="match status" value="1"/>
</dbReference>
<dbReference type="Pfam" id="PF07687">
    <property type="entry name" value="M20_dimer"/>
    <property type="match status" value="1"/>
</dbReference>
<sequence length="418" mass="45650">MIHLSSLSFLEKEKRSMVALTKKLALINSFSNNTKGIKSVQDILMHEAKSLGCKAVFIKTADEAGFDLNGYPYKKKSGDILKLTMRPNAPFQCLLMGHADTVYPPDSPFQTCRIESDRLHGPGVADMKGGLAVLLKTLEAIERSPNRQSIGWTVLINGDEETGSSASRRFIEKEAFGKACALVFEPSKENGAFIKSRPASANYLFVARGKGAHAGRDFYQGVNAIAPLMRLALDLSSLTSKKKKIQVNIAKLVGGSEFNVVPDRGSLSINIRAFGSKSWNLAKEQTQAAFSRHKRAHPDLEMHLLSERPSKEFDKLQKPLFDTLNKSGALLGIPINLTESGGVTDGNLISAVGVPCIDSFGVIGSGLHTVHEEAHIASFTERAKLAALTILMYADAFYKRRTRSLSIPKAYQKLAWGL</sequence>
<evidence type="ECO:0000256" key="2">
    <source>
        <dbReference type="ARBA" id="ARBA00022801"/>
    </source>
</evidence>
<dbReference type="InterPro" id="IPR050072">
    <property type="entry name" value="Peptidase_M20A"/>
</dbReference>
<organism evidence="4 5">
    <name type="scientific">Estrella lausannensis</name>
    <dbReference type="NCBI Taxonomy" id="483423"/>
    <lineage>
        <taxon>Bacteria</taxon>
        <taxon>Pseudomonadati</taxon>
        <taxon>Chlamydiota</taxon>
        <taxon>Chlamydiia</taxon>
        <taxon>Parachlamydiales</taxon>
        <taxon>Candidatus Criblamydiaceae</taxon>
        <taxon>Estrella</taxon>
    </lineage>
</organism>
<dbReference type="GO" id="GO:0008237">
    <property type="term" value="F:metallopeptidase activity"/>
    <property type="evidence" value="ECO:0007669"/>
    <property type="project" value="UniProtKB-KW"/>
</dbReference>
<dbReference type="GO" id="GO:0046872">
    <property type="term" value="F:metal ion binding"/>
    <property type="evidence" value="ECO:0007669"/>
    <property type="project" value="UniProtKB-KW"/>
</dbReference>
<dbReference type="Gene3D" id="3.30.70.360">
    <property type="match status" value="1"/>
</dbReference>
<dbReference type="SUPFAM" id="SSF53187">
    <property type="entry name" value="Zn-dependent exopeptidases"/>
    <property type="match status" value="1"/>
</dbReference>
<dbReference type="RefSeq" id="WP_098038249.1">
    <property type="nucleotide sequence ID" value="NZ_CWGJ01000012.1"/>
</dbReference>
<keyword evidence="2" id="KW-0378">Hydrolase</keyword>
<keyword evidence="4" id="KW-0482">Metalloprotease</keyword>
<evidence type="ECO:0000313" key="4">
    <source>
        <dbReference type="EMBL" id="CRX38388.1"/>
    </source>
</evidence>
<dbReference type="PANTHER" id="PTHR43808">
    <property type="entry name" value="ACETYLORNITHINE DEACETYLASE"/>
    <property type="match status" value="1"/>
</dbReference>
<dbReference type="InterPro" id="IPR011650">
    <property type="entry name" value="Peptidase_M20_dimer"/>
</dbReference>
<protein>
    <submittedName>
        <fullName evidence="4">Metalloprotease</fullName>
    </submittedName>
</protein>
<name>A0A0H5DQM2_9BACT</name>
<feature type="domain" description="Peptidase M20 dimerisation" evidence="3">
    <location>
        <begin position="201"/>
        <end position="294"/>
    </location>
</feature>
<dbReference type="Proteomes" id="UP000220251">
    <property type="component" value="Unassembled WGS sequence"/>
</dbReference>
<dbReference type="Gene3D" id="3.40.630.10">
    <property type="entry name" value="Zn peptidases"/>
    <property type="match status" value="1"/>
</dbReference>
<reference evidence="5" key="1">
    <citation type="submission" date="2015-06" db="EMBL/GenBank/DDBJ databases">
        <authorList>
            <person name="Bertelli C."/>
        </authorList>
    </citation>
    <scope>NUCLEOTIDE SEQUENCE [LARGE SCALE GENOMIC DNA]</scope>
    <source>
        <strain evidence="5">CRIB-30</strain>
    </source>
</reference>